<dbReference type="InterPro" id="IPR004330">
    <property type="entry name" value="FAR1_DNA_bnd_dom"/>
</dbReference>
<protein>
    <recommendedName>
        <fullName evidence="2">FAR1 domain-containing protein</fullName>
    </recommendedName>
</protein>
<gene>
    <name evidence="3" type="ORF">PIB30_083248</name>
</gene>
<dbReference type="Pfam" id="PF03101">
    <property type="entry name" value="FAR1"/>
    <property type="match status" value="1"/>
</dbReference>
<organism evidence="3 4">
    <name type="scientific">Stylosanthes scabra</name>
    <dbReference type="NCBI Taxonomy" id="79078"/>
    <lineage>
        <taxon>Eukaryota</taxon>
        <taxon>Viridiplantae</taxon>
        <taxon>Streptophyta</taxon>
        <taxon>Embryophyta</taxon>
        <taxon>Tracheophyta</taxon>
        <taxon>Spermatophyta</taxon>
        <taxon>Magnoliopsida</taxon>
        <taxon>eudicotyledons</taxon>
        <taxon>Gunneridae</taxon>
        <taxon>Pentapetalae</taxon>
        <taxon>rosids</taxon>
        <taxon>fabids</taxon>
        <taxon>Fabales</taxon>
        <taxon>Fabaceae</taxon>
        <taxon>Papilionoideae</taxon>
        <taxon>50 kb inversion clade</taxon>
        <taxon>dalbergioids sensu lato</taxon>
        <taxon>Dalbergieae</taxon>
        <taxon>Pterocarpus clade</taxon>
        <taxon>Stylosanthes</taxon>
    </lineage>
</organism>
<name>A0ABU6ZR02_9FABA</name>
<evidence type="ECO:0000313" key="4">
    <source>
        <dbReference type="Proteomes" id="UP001341840"/>
    </source>
</evidence>
<evidence type="ECO:0000259" key="2">
    <source>
        <dbReference type="Pfam" id="PF03101"/>
    </source>
</evidence>
<evidence type="ECO:0000313" key="3">
    <source>
        <dbReference type="EMBL" id="MED6224364.1"/>
    </source>
</evidence>
<dbReference type="EMBL" id="JASCZI010273170">
    <property type="protein sequence ID" value="MED6224364.1"/>
    <property type="molecule type" value="Genomic_DNA"/>
</dbReference>
<accession>A0ABU6ZR02</accession>
<proteinExistence type="predicted"/>
<reference evidence="3 4" key="1">
    <citation type="journal article" date="2023" name="Plants (Basel)">
        <title>Bridging the Gap: Combining Genomics and Transcriptomics Approaches to Understand Stylosanthes scabra, an Orphan Legume from the Brazilian Caatinga.</title>
        <authorList>
            <person name="Ferreira-Neto J.R.C."/>
            <person name="da Silva M.D."/>
            <person name="Binneck E."/>
            <person name="de Melo N.F."/>
            <person name="da Silva R.H."/>
            <person name="de Melo A.L.T.M."/>
            <person name="Pandolfi V."/>
            <person name="Bustamante F.O."/>
            <person name="Brasileiro-Vidal A.C."/>
            <person name="Benko-Iseppon A.M."/>
        </authorList>
    </citation>
    <scope>NUCLEOTIDE SEQUENCE [LARGE SCALE GENOMIC DNA]</scope>
    <source>
        <tissue evidence="3">Leaves</tissue>
    </source>
</reference>
<comment type="caution">
    <text evidence="3">The sequence shown here is derived from an EMBL/GenBank/DDBJ whole genome shotgun (WGS) entry which is preliminary data.</text>
</comment>
<sequence length="103" mass="11626">MEASSSDASVELNSDNSCESNNTEEFLSDVDEQYVPKVDILFQSLEEARNFYRDYAKHAGFAIKIWNTNKSKKSNEILNQLISCNREGKGRSNVPVSEKMNAV</sequence>
<feature type="domain" description="FAR1" evidence="2">
    <location>
        <begin position="50"/>
        <end position="93"/>
    </location>
</feature>
<feature type="region of interest" description="Disordered" evidence="1">
    <location>
        <begin position="1"/>
        <end position="25"/>
    </location>
</feature>
<dbReference type="PANTHER" id="PTHR46328">
    <property type="entry name" value="FAR-RED IMPAIRED RESPONSIVE (FAR1) FAMILY PROTEIN-RELATED"/>
    <property type="match status" value="1"/>
</dbReference>
<dbReference type="Proteomes" id="UP001341840">
    <property type="component" value="Unassembled WGS sequence"/>
</dbReference>
<keyword evidence="4" id="KW-1185">Reference proteome</keyword>
<evidence type="ECO:0000256" key="1">
    <source>
        <dbReference type="SAM" id="MobiDB-lite"/>
    </source>
</evidence>